<sequence length="113" mass="13279">MVSDYKIVFYTDKSGSCPITEFLDSCSDSLRSKILRQFMYVCEFGISYRIPNIKKVAGTNFWELRILGKDNIRVFCIGNKRDVHIIQIFNKKKQKTPLNEIRTAESRIHHLDF</sequence>
<gene>
    <name evidence="1" type="ORF">AUK05_02520</name>
</gene>
<accession>A0A1J5I3E1</accession>
<evidence type="ECO:0008006" key="3">
    <source>
        <dbReference type="Google" id="ProtNLM"/>
    </source>
</evidence>
<proteinExistence type="predicted"/>
<protein>
    <recommendedName>
        <fullName evidence="3">Addiction module toxin RelE</fullName>
    </recommendedName>
</protein>
<name>A0A1J5I3E1_9BACT</name>
<dbReference type="STRING" id="1805376.AUK05_02520"/>
<evidence type="ECO:0000313" key="1">
    <source>
        <dbReference type="EMBL" id="OIP86902.1"/>
    </source>
</evidence>
<dbReference type="AlphaFoldDB" id="A0A1J5I3E1"/>
<dbReference type="EMBL" id="MNZO01000036">
    <property type="protein sequence ID" value="OIP86902.1"/>
    <property type="molecule type" value="Genomic_DNA"/>
</dbReference>
<dbReference type="Pfam" id="PF05973">
    <property type="entry name" value="Gp49"/>
    <property type="match status" value="1"/>
</dbReference>
<dbReference type="Proteomes" id="UP000182344">
    <property type="component" value="Unassembled WGS sequence"/>
</dbReference>
<organism evidence="1 2">
    <name type="scientific">Candidatus Shapirobacteria bacterium CG2_30_35_20</name>
    <dbReference type="NCBI Taxonomy" id="1805376"/>
    <lineage>
        <taxon>Bacteria</taxon>
        <taxon>Candidatus Shapironibacteriota</taxon>
    </lineage>
</organism>
<evidence type="ECO:0000313" key="2">
    <source>
        <dbReference type="Proteomes" id="UP000182344"/>
    </source>
</evidence>
<dbReference type="InterPro" id="IPR009241">
    <property type="entry name" value="HigB-like"/>
</dbReference>
<comment type="caution">
    <text evidence="1">The sequence shown here is derived from an EMBL/GenBank/DDBJ whole genome shotgun (WGS) entry which is preliminary data.</text>
</comment>
<reference evidence="1 2" key="1">
    <citation type="journal article" date="2016" name="Environ. Microbiol.">
        <title>Genomic resolution of a cold subsurface aquifer community provides metabolic insights for novel microbes adapted to high CO concentrations.</title>
        <authorList>
            <person name="Probst A.J."/>
            <person name="Castelle C.J."/>
            <person name="Singh A."/>
            <person name="Brown C.T."/>
            <person name="Anantharaman K."/>
            <person name="Sharon I."/>
            <person name="Hug L.A."/>
            <person name="Burstein D."/>
            <person name="Emerson J.B."/>
            <person name="Thomas B.C."/>
            <person name="Banfield J.F."/>
        </authorList>
    </citation>
    <scope>NUCLEOTIDE SEQUENCE [LARGE SCALE GENOMIC DNA]</scope>
    <source>
        <strain evidence="1">CG2_30_35_20</strain>
    </source>
</reference>